<feature type="compositionally biased region" description="Basic and acidic residues" evidence="1">
    <location>
        <begin position="716"/>
        <end position="725"/>
    </location>
</feature>
<name>A0AAE0X0V0_9PEZI</name>
<accession>A0AAE0X0V0</accession>
<evidence type="ECO:0000313" key="3">
    <source>
        <dbReference type="Proteomes" id="UP001270362"/>
    </source>
</evidence>
<keyword evidence="3" id="KW-1185">Reference proteome</keyword>
<sequence length="777" mass="87740">MAPKGACHIVIVHDNDQDDIEWLSRLNDHLTNHSILADLPINIQVNDTTHWHGFELPAILEKGQSLNHGQLSQKAESLIQELETRLVGFGALVAMKMALARDWRKKPTIIVPMGVILSSGSQNSKAREFLQKWSFDNSAKPEKAGEDWKFVKDFNHLYIPCARSYSLEDIRRKVDCSIDPRIRIVSIHIDRSWPEALLHLARRDLSDVDGQTAMHKLIDHHLGELYHEPTIAKVLHEAAARNNERIVEKLLKDRVHPDVRVTVEDETALSQVGSHCHGDQGNSASSARVRELLCQYGAKLYSSPTAGKPWGCIDAEDNAEVGDGEGNIGNGNANNGCGAGSSEGSGSGDDIKEAGHTQEEERGRENGTEEPEFRALIVDIYSPKRNGDEAGSGGAPVEDHQNRHKTSSPLEFHHIAHPTVEELIYTKEPSDIMGSSKPELPKRSTIDDYQRLRWIHLPMNHDLVEKVCDENCPDPQKHEGHDPGSIQLCGDECRTSGNKPEFPCMPGCKESLFDPGYWLGHQNTMGTEEHSHIRYLRPQFHRLTVKNRRTGFVVALPYVHFDTYDSVVTLKKKAAKLKKAKTYKTWEYDKDGSVSHDSYTNETPGLLEDSNRKVPLTTIGVVQKRLYSHLPLHYRRTLSQFYFDSKLQEQRQVITDYFERKWPDRDALTLMVDQIWMLVLADESAFTIFAKTKWLLPRQKAADIDAAENHRKKLRLSNDRDRDEQPGNASQHGDGNRQFNNFGTGPQKNVEGNYFEAKDDQDFGIVPSKESIGRKGL</sequence>
<evidence type="ECO:0000256" key="1">
    <source>
        <dbReference type="SAM" id="MobiDB-lite"/>
    </source>
</evidence>
<protein>
    <submittedName>
        <fullName evidence="2">Uncharacterized protein</fullName>
    </submittedName>
</protein>
<comment type="caution">
    <text evidence="2">The sequence shown here is derived from an EMBL/GenBank/DDBJ whole genome shotgun (WGS) entry which is preliminary data.</text>
</comment>
<feature type="compositionally biased region" description="Basic and acidic residues" evidence="1">
    <location>
        <begin position="349"/>
        <end position="373"/>
    </location>
</feature>
<reference evidence="2" key="1">
    <citation type="journal article" date="2023" name="Mol. Phylogenet. Evol.">
        <title>Genome-scale phylogeny and comparative genomics of the fungal order Sordariales.</title>
        <authorList>
            <person name="Hensen N."/>
            <person name="Bonometti L."/>
            <person name="Westerberg I."/>
            <person name="Brannstrom I.O."/>
            <person name="Guillou S."/>
            <person name="Cros-Aarteil S."/>
            <person name="Calhoun S."/>
            <person name="Haridas S."/>
            <person name="Kuo A."/>
            <person name="Mondo S."/>
            <person name="Pangilinan J."/>
            <person name="Riley R."/>
            <person name="LaButti K."/>
            <person name="Andreopoulos B."/>
            <person name="Lipzen A."/>
            <person name="Chen C."/>
            <person name="Yan M."/>
            <person name="Daum C."/>
            <person name="Ng V."/>
            <person name="Clum A."/>
            <person name="Steindorff A."/>
            <person name="Ohm R.A."/>
            <person name="Martin F."/>
            <person name="Silar P."/>
            <person name="Natvig D.O."/>
            <person name="Lalanne C."/>
            <person name="Gautier V."/>
            <person name="Ament-Velasquez S.L."/>
            <person name="Kruys A."/>
            <person name="Hutchinson M.I."/>
            <person name="Powell A.J."/>
            <person name="Barry K."/>
            <person name="Miller A.N."/>
            <person name="Grigoriev I.V."/>
            <person name="Debuchy R."/>
            <person name="Gladieux P."/>
            <person name="Hiltunen Thoren M."/>
            <person name="Johannesson H."/>
        </authorList>
    </citation>
    <scope>NUCLEOTIDE SEQUENCE</scope>
    <source>
        <strain evidence="2">CBS 314.62</strain>
    </source>
</reference>
<organism evidence="2 3">
    <name type="scientific">Podospora appendiculata</name>
    <dbReference type="NCBI Taxonomy" id="314037"/>
    <lineage>
        <taxon>Eukaryota</taxon>
        <taxon>Fungi</taxon>
        <taxon>Dikarya</taxon>
        <taxon>Ascomycota</taxon>
        <taxon>Pezizomycotina</taxon>
        <taxon>Sordariomycetes</taxon>
        <taxon>Sordariomycetidae</taxon>
        <taxon>Sordariales</taxon>
        <taxon>Podosporaceae</taxon>
        <taxon>Podospora</taxon>
    </lineage>
</organism>
<evidence type="ECO:0000313" key="2">
    <source>
        <dbReference type="EMBL" id="KAK3682386.1"/>
    </source>
</evidence>
<dbReference type="Proteomes" id="UP001270362">
    <property type="component" value="Unassembled WGS sequence"/>
</dbReference>
<feature type="compositionally biased region" description="Gly residues" evidence="1">
    <location>
        <begin position="337"/>
        <end position="347"/>
    </location>
</feature>
<feature type="compositionally biased region" description="Polar residues" evidence="1">
    <location>
        <begin position="727"/>
        <end position="747"/>
    </location>
</feature>
<feature type="region of interest" description="Disordered" evidence="1">
    <location>
        <begin position="707"/>
        <end position="756"/>
    </location>
</feature>
<proteinExistence type="predicted"/>
<dbReference type="AlphaFoldDB" id="A0AAE0X0V0"/>
<dbReference type="EMBL" id="JAULSO010000005">
    <property type="protein sequence ID" value="KAK3682386.1"/>
    <property type="molecule type" value="Genomic_DNA"/>
</dbReference>
<feature type="region of interest" description="Disordered" evidence="1">
    <location>
        <begin position="323"/>
        <end position="409"/>
    </location>
</feature>
<reference evidence="2" key="2">
    <citation type="submission" date="2023-06" db="EMBL/GenBank/DDBJ databases">
        <authorList>
            <consortium name="Lawrence Berkeley National Laboratory"/>
            <person name="Haridas S."/>
            <person name="Hensen N."/>
            <person name="Bonometti L."/>
            <person name="Westerberg I."/>
            <person name="Brannstrom I.O."/>
            <person name="Guillou S."/>
            <person name="Cros-Aarteil S."/>
            <person name="Calhoun S."/>
            <person name="Kuo A."/>
            <person name="Mondo S."/>
            <person name="Pangilinan J."/>
            <person name="Riley R."/>
            <person name="Labutti K."/>
            <person name="Andreopoulos B."/>
            <person name="Lipzen A."/>
            <person name="Chen C."/>
            <person name="Yanf M."/>
            <person name="Daum C."/>
            <person name="Ng V."/>
            <person name="Clum A."/>
            <person name="Steindorff A."/>
            <person name="Ohm R."/>
            <person name="Martin F."/>
            <person name="Silar P."/>
            <person name="Natvig D."/>
            <person name="Lalanne C."/>
            <person name="Gautier V."/>
            <person name="Ament-Velasquez S.L."/>
            <person name="Kruys A."/>
            <person name="Hutchinson M.I."/>
            <person name="Powell A.J."/>
            <person name="Barry K."/>
            <person name="Miller A.N."/>
            <person name="Grigoriev I.V."/>
            <person name="Debuchy R."/>
            <person name="Gladieux P."/>
            <person name="Thoren M.H."/>
            <person name="Johannesson H."/>
        </authorList>
    </citation>
    <scope>NUCLEOTIDE SEQUENCE</scope>
    <source>
        <strain evidence="2">CBS 314.62</strain>
    </source>
</reference>
<gene>
    <name evidence="2" type="ORF">B0T22DRAFT_521656</name>
</gene>